<dbReference type="PANTHER" id="PTHR11786">
    <property type="entry name" value="N-HYDROXYARYLAMINE O-ACETYLTRANSFERASE"/>
    <property type="match status" value="1"/>
</dbReference>
<comment type="similarity">
    <text evidence="1">Belongs to the arylamine N-acetyltransferase family.</text>
</comment>
<dbReference type="GO" id="GO:0016407">
    <property type="term" value="F:acetyltransferase activity"/>
    <property type="evidence" value="ECO:0007669"/>
    <property type="project" value="InterPro"/>
</dbReference>
<accession>A0A9P5SMP7</accession>
<dbReference type="AlphaFoldDB" id="A0A9P5SMP7"/>
<keyword evidence="3" id="KW-1185">Reference proteome</keyword>
<dbReference type="InterPro" id="IPR001447">
    <property type="entry name" value="Arylamine_N-AcTrfase"/>
</dbReference>
<evidence type="ECO:0000313" key="2">
    <source>
        <dbReference type="EMBL" id="KAF9330342.1"/>
    </source>
</evidence>
<dbReference type="SUPFAM" id="SSF54001">
    <property type="entry name" value="Cysteine proteinases"/>
    <property type="match status" value="1"/>
</dbReference>
<dbReference type="PANTHER" id="PTHR11786:SF0">
    <property type="entry name" value="ARYLAMINE N-ACETYLTRANSFERASE 4-RELATED"/>
    <property type="match status" value="1"/>
</dbReference>
<evidence type="ECO:0000313" key="3">
    <source>
        <dbReference type="Proteomes" id="UP000696485"/>
    </source>
</evidence>
<reference evidence="2" key="1">
    <citation type="journal article" date="2020" name="Fungal Divers.">
        <title>Resolving the Mortierellaceae phylogeny through synthesis of multi-gene phylogenetics and phylogenomics.</title>
        <authorList>
            <person name="Vandepol N."/>
            <person name="Liber J."/>
            <person name="Desiro A."/>
            <person name="Na H."/>
            <person name="Kennedy M."/>
            <person name="Barry K."/>
            <person name="Grigoriev I.V."/>
            <person name="Miller A.N."/>
            <person name="O'Donnell K."/>
            <person name="Stajich J.E."/>
            <person name="Bonito G."/>
        </authorList>
    </citation>
    <scope>NUCLEOTIDE SEQUENCE</scope>
    <source>
        <strain evidence="2">NVP1</strain>
    </source>
</reference>
<dbReference type="Pfam" id="PF00797">
    <property type="entry name" value="Acetyltransf_2"/>
    <property type="match status" value="1"/>
</dbReference>
<dbReference type="EMBL" id="JAAAUY010000404">
    <property type="protein sequence ID" value="KAF9330342.1"/>
    <property type="molecule type" value="Genomic_DNA"/>
</dbReference>
<dbReference type="Proteomes" id="UP000696485">
    <property type="component" value="Unassembled WGS sequence"/>
</dbReference>
<evidence type="ECO:0000256" key="1">
    <source>
        <dbReference type="ARBA" id="ARBA00006547"/>
    </source>
</evidence>
<name>A0A9P5SMP7_9FUNG</name>
<dbReference type="InterPro" id="IPR038765">
    <property type="entry name" value="Papain-like_cys_pep_sf"/>
</dbReference>
<dbReference type="InterPro" id="IPR053710">
    <property type="entry name" value="Arylamine_NAT_domain_sf"/>
</dbReference>
<protein>
    <submittedName>
        <fullName evidence="2">N-terminal acetyltransferase</fullName>
    </submittedName>
</protein>
<dbReference type="Gene3D" id="3.30.2140.20">
    <property type="match status" value="1"/>
</dbReference>
<proteinExistence type="inferred from homology"/>
<sequence length="301" mass="35155">MASLTEEHFTQEQIFAILRKINHPLDKPNVLPEPTLETRRELNYRCMTSIPFELLSLRATKSRCVDLSLEAICDRIINKNRGGWCFSLNKFACELLRGVGCRMQYTLGCVCKPLRYGDPIVYMGLSHRLTIVRLPDDSKWVFDIGFGPTSFYPLTLEDGFEVEYFGHRRRITTAIYSEEEPHVLGHPAEELWQVQEYMGEDKDGEKWKPCYGFTERQYHAVNCDMGNFWCSLSPNSPFHGELWVFNATQDGHCNVLINEMFKGSIESINIETEQQRQDILKKYFGIELTEEEWTYYDIKIE</sequence>
<gene>
    <name evidence="2" type="primary">NAT1_3</name>
    <name evidence="2" type="ORF">BG006_006711</name>
</gene>
<comment type="caution">
    <text evidence="2">The sequence shown here is derived from an EMBL/GenBank/DDBJ whole genome shotgun (WGS) entry which is preliminary data.</text>
</comment>
<organism evidence="2 3">
    <name type="scientific">Podila minutissima</name>
    <dbReference type="NCBI Taxonomy" id="64525"/>
    <lineage>
        <taxon>Eukaryota</taxon>
        <taxon>Fungi</taxon>
        <taxon>Fungi incertae sedis</taxon>
        <taxon>Mucoromycota</taxon>
        <taxon>Mortierellomycotina</taxon>
        <taxon>Mortierellomycetes</taxon>
        <taxon>Mortierellales</taxon>
        <taxon>Mortierellaceae</taxon>
        <taxon>Podila</taxon>
    </lineage>
</organism>